<gene>
    <name evidence="3" type="ORF">N5D63_15350</name>
</gene>
<dbReference type="CDD" id="cd00093">
    <property type="entry name" value="HTH_XRE"/>
    <property type="match status" value="1"/>
</dbReference>
<feature type="domain" description="HTH cro/C1-type" evidence="2">
    <location>
        <begin position="7"/>
        <end position="60"/>
    </location>
</feature>
<feature type="region of interest" description="Disordered" evidence="1">
    <location>
        <begin position="109"/>
        <end position="131"/>
    </location>
</feature>
<evidence type="ECO:0000313" key="4">
    <source>
        <dbReference type="Proteomes" id="UP001161065"/>
    </source>
</evidence>
<dbReference type="SMART" id="SM00530">
    <property type="entry name" value="HTH_XRE"/>
    <property type="match status" value="1"/>
</dbReference>
<dbReference type="GO" id="GO:0003677">
    <property type="term" value="F:DNA binding"/>
    <property type="evidence" value="ECO:0007669"/>
    <property type="project" value="InterPro"/>
</dbReference>
<evidence type="ECO:0000259" key="2">
    <source>
        <dbReference type="PROSITE" id="PS50943"/>
    </source>
</evidence>
<evidence type="ECO:0000313" key="3">
    <source>
        <dbReference type="EMBL" id="MDH1335519.1"/>
    </source>
</evidence>
<dbReference type="Proteomes" id="UP001161065">
    <property type="component" value="Unassembled WGS sequence"/>
</dbReference>
<organism evidence="3 4">
    <name type="scientific">Comamonas thiooxydans</name>
    <dbReference type="NCBI Taxonomy" id="363952"/>
    <lineage>
        <taxon>Bacteria</taxon>
        <taxon>Pseudomonadati</taxon>
        <taxon>Pseudomonadota</taxon>
        <taxon>Betaproteobacteria</taxon>
        <taxon>Burkholderiales</taxon>
        <taxon>Comamonadaceae</taxon>
        <taxon>Comamonas</taxon>
    </lineage>
</organism>
<feature type="compositionally biased region" description="Basic and acidic residues" evidence="1">
    <location>
        <begin position="111"/>
        <end position="131"/>
    </location>
</feature>
<protein>
    <submittedName>
        <fullName evidence="3">Helix-turn-helix domain-containing protein</fullName>
    </submittedName>
</protein>
<dbReference type="Pfam" id="PF01381">
    <property type="entry name" value="HTH_3"/>
    <property type="match status" value="1"/>
</dbReference>
<dbReference type="AlphaFoldDB" id="A0AA42Q3J2"/>
<evidence type="ECO:0000256" key="1">
    <source>
        <dbReference type="SAM" id="MobiDB-lite"/>
    </source>
</evidence>
<proteinExistence type="predicted"/>
<name>A0AA42Q3J2_9BURK</name>
<dbReference type="InterPro" id="IPR001387">
    <property type="entry name" value="Cro/C1-type_HTH"/>
</dbReference>
<sequence length="131" mass="14410">MTLGERLREERNRLGMSQPAFAALAGTTKQTLFSWESGKTAPDGFQMTALSAHGVDLLYVLAGHRTPAVHPAEALSDDELRLLHGYRRCNADGRQHLIRSAELLSAAHAMSAEDRKQALQDRPHRPGEDAL</sequence>
<dbReference type="SUPFAM" id="SSF47413">
    <property type="entry name" value="lambda repressor-like DNA-binding domains"/>
    <property type="match status" value="1"/>
</dbReference>
<dbReference type="InterPro" id="IPR010982">
    <property type="entry name" value="Lambda_DNA-bd_dom_sf"/>
</dbReference>
<reference evidence="3" key="1">
    <citation type="submission" date="2022-09" db="EMBL/GenBank/DDBJ databases">
        <title>Intensive care unit water sources are persistently colonized with multi-drug resistant bacteria and are the site of extensive horizontal gene transfer of antibiotic resistance genes.</title>
        <authorList>
            <person name="Diorio-Toth L."/>
        </authorList>
    </citation>
    <scope>NUCLEOTIDE SEQUENCE</scope>
    <source>
        <strain evidence="3">GD03832</strain>
    </source>
</reference>
<accession>A0AA42Q3J2</accession>
<dbReference type="PROSITE" id="PS50943">
    <property type="entry name" value="HTH_CROC1"/>
    <property type="match status" value="1"/>
</dbReference>
<dbReference type="RefSeq" id="WP_072248304.1">
    <property type="nucleotide sequence ID" value="NZ_BBVD01000024.1"/>
</dbReference>
<dbReference type="Gene3D" id="1.10.260.40">
    <property type="entry name" value="lambda repressor-like DNA-binding domains"/>
    <property type="match status" value="1"/>
</dbReference>
<dbReference type="EMBL" id="JAOCEK010000012">
    <property type="protein sequence ID" value="MDH1335519.1"/>
    <property type="molecule type" value="Genomic_DNA"/>
</dbReference>
<comment type="caution">
    <text evidence="3">The sequence shown here is derived from an EMBL/GenBank/DDBJ whole genome shotgun (WGS) entry which is preliminary data.</text>
</comment>